<comment type="caution">
    <text evidence="2">The sequence shown here is derived from an EMBL/GenBank/DDBJ whole genome shotgun (WGS) entry which is preliminary data.</text>
</comment>
<evidence type="ECO:0000313" key="3">
    <source>
        <dbReference type="Proteomes" id="UP000533306"/>
    </source>
</evidence>
<gene>
    <name evidence="2" type="ORF">HNR59_003886</name>
</gene>
<keyword evidence="3" id="KW-1185">Reference proteome</keyword>
<feature type="compositionally biased region" description="Basic residues" evidence="1">
    <location>
        <begin position="12"/>
        <end position="24"/>
    </location>
</feature>
<name>A0A7W9VX95_9HYPH</name>
<accession>A0A7W9VX95</accession>
<reference evidence="2 3" key="1">
    <citation type="submission" date="2020-08" db="EMBL/GenBank/DDBJ databases">
        <title>Genomic Encyclopedia of Type Strains, Phase IV (KMG-IV): sequencing the most valuable type-strain genomes for metagenomic binning, comparative biology and taxonomic classification.</title>
        <authorList>
            <person name="Goeker M."/>
        </authorList>
    </citation>
    <scope>NUCLEOTIDE SEQUENCE [LARGE SCALE GENOMIC DNA]</scope>
    <source>
        <strain evidence="2 3">DSM 11099</strain>
    </source>
</reference>
<evidence type="ECO:0000313" key="2">
    <source>
        <dbReference type="EMBL" id="MBB6014491.1"/>
    </source>
</evidence>
<evidence type="ECO:0000256" key="1">
    <source>
        <dbReference type="SAM" id="MobiDB-lite"/>
    </source>
</evidence>
<organism evidence="2 3">
    <name type="scientific">Aquamicrobium lusatiense</name>
    <dbReference type="NCBI Taxonomy" id="89772"/>
    <lineage>
        <taxon>Bacteria</taxon>
        <taxon>Pseudomonadati</taxon>
        <taxon>Pseudomonadota</taxon>
        <taxon>Alphaproteobacteria</taxon>
        <taxon>Hyphomicrobiales</taxon>
        <taxon>Phyllobacteriaceae</taxon>
        <taxon>Aquamicrobium</taxon>
    </lineage>
</organism>
<sequence>MRGQKFGEFNKGTKRNLRLANRHTHTGDRVQHPGRYDNYMTRCGFNPRHRTVPGSIDAFASHPPPEERMVRVMNGHKLADMGRMTLRWPAGSIASLSANTTT</sequence>
<feature type="compositionally biased region" description="Basic and acidic residues" evidence="1">
    <location>
        <begin position="25"/>
        <end position="35"/>
    </location>
</feature>
<feature type="region of interest" description="Disordered" evidence="1">
    <location>
        <begin position="1"/>
        <end position="35"/>
    </location>
</feature>
<proteinExistence type="predicted"/>
<protein>
    <submittedName>
        <fullName evidence="2">Uncharacterized protein</fullName>
    </submittedName>
</protein>
<dbReference type="AlphaFoldDB" id="A0A7W9VX95"/>
<dbReference type="Proteomes" id="UP000533306">
    <property type="component" value="Unassembled WGS sequence"/>
</dbReference>
<dbReference type="EMBL" id="JACHEU010000006">
    <property type="protein sequence ID" value="MBB6014491.1"/>
    <property type="molecule type" value="Genomic_DNA"/>
</dbReference>